<accession>A0A0M3HJN7</accession>
<feature type="compositionally biased region" description="Acidic residues" evidence="1">
    <location>
        <begin position="34"/>
        <end position="45"/>
    </location>
</feature>
<feature type="region of interest" description="Disordered" evidence="1">
    <location>
        <begin position="1"/>
        <end position="20"/>
    </location>
</feature>
<keyword evidence="3" id="KW-1185">Reference proteome</keyword>
<organism evidence="3 4">
    <name type="scientific">Ascaris lumbricoides</name>
    <name type="common">Giant roundworm</name>
    <dbReference type="NCBI Taxonomy" id="6252"/>
    <lineage>
        <taxon>Eukaryota</taxon>
        <taxon>Metazoa</taxon>
        <taxon>Ecdysozoa</taxon>
        <taxon>Nematoda</taxon>
        <taxon>Chromadorea</taxon>
        <taxon>Rhabditida</taxon>
        <taxon>Spirurina</taxon>
        <taxon>Ascaridomorpha</taxon>
        <taxon>Ascaridoidea</taxon>
        <taxon>Ascarididae</taxon>
        <taxon>Ascaris</taxon>
    </lineage>
</organism>
<keyword evidence="2" id="KW-0472">Membrane</keyword>
<feature type="compositionally biased region" description="Basic residues" evidence="1">
    <location>
        <begin position="1"/>
        <end position="10"/>
    </location>
</feature>
<proteinExistence type="predicted"/>
<evidence type="ECO:0000256" key="2">
    <source>
        <dbReference type="SAM" id="Phobius"/>
    </source>
</evidence>
<keyword evidence="2" id="KW-0812">Transmembrane</keyword>
<protein>
    <submittedName>
        <fullName evidence="4">RRP15-like protein</fullName>
    </submittedName>
</protein>
<evidence type="ECO:0000313" key="3">
    <source>
        <dbReference type="Proteomes" id="UP000036681"/>
    </source>
</evidence>
<reference evidence="4" key="1">
    <citation type="submission" date="2017-02" db="UniProtKB">
        <authorList>
            <consortium name="WormBaseParasite"/>
        </authorList>
    </citation>
    <scope>IDENTIFICATION</scope>
</reference>
<evidence type="ECO:0000256" key="1">
    <source>
        <dbReference type="SAM" id="MobiDB-lite"/>
    </source>
</evidence>
<dbReference type="AlphaFoldDB" id="A0A0M3HJN7"/>
<sequence length="89" mass="9894">MASKKKKGLNKKNDDWDDEAAGKKLAQLKLESASDNEESTDDEDVVPARKGNIAFNMLAAVGFFPYRLFLLLQLALLDPLVNPEKLEDS</sequence>
<feature type="region of interest" description="Disordered" evidence="1">
    <location>
        <begin position="27"/>
        <end position="46"/>
    </location>
</feature>
<keyword evidence="2" id="KW-1133">Transmembrane helix</keyword>
<name>A0A0M3HJN7_ASCLU</name>
<evidence type="ECO:0000313" key="4">
    <source>
        <dbReference type="WBParaSite" id="ALUE_0000173201-mRNA-1"/>
    </source>
</evidence>
<feature type="transmembrane region" description="Helical" evidence="2">
    <location>
        <begin position="53"/>
        <end position="76"/>
    </location>
</feature>
<dbReference type="WBParaSite" id="ALUE_0000173201-mRNA-1">
    <property type="protein sequence ID" value="ALUE_0000173201-mRNA-1"/>
    <property type="gene ID" value="ALUE_0000173201"/>
</dbReference>
<dbReference type="Proteomes" id="UP000036681">
    <property type="component" value="Unplaced"/>
</dbReference>